<feature type="non-terminal residue" evidence="1">
    <location>
        <position position="84"/>
    </location>
</feature>
<dbReference type="AlphaFoldDB" id="A0A9N9P5I2"/>
<name>A0A9N9P5I2_9GLOM</name>
<proteinExistence type="predicted"/>
<organism evidence="1 2">
    <name type="scientific">Dentiscutata erythropus</name>
    <dbReference type="NCBI Taxonomy" id="1348616"/>
    <lineage>
        <taxon>Eukaryota</taxon>
        <taxon>Fungi</taxon>
        <taxon>Fungi incertae sedis</taxon>
        <taxon>Mucoromycota</taxon>
        <taxon>Glomeromycotina</taxon>
        <taxon>Glomeromycetes</taxon>
        <taxon>Diversisporales</taxon>
        <taxon>Gigasporaceae</taxon>
        <taxon>Dentiscutata</taxon>
    </lineage>
</organism>
<accession>A0A9N9P5I2</accession>
<dbReference type="EMBL" id="CAJVPY010027926">
    <property type="protein sequence ID" value="CAG8791843.1"/>
    <property type="molecule type" value="Genomic_DNA"/>
</dbReference>
<gene>
    <name evidence="1" type="ORF">DERYTH_LOCUS21579</name>
</gene>
<sequence>DQLTPSSIILCFSTCHIPPDASIEKSDICHEKEEDQLTPTSFILCSSTRHISIGCKCFHECNTCKWCLAAHKSKALEAEGPHRT</sequence>
<evidence type="ECO:0000313" key="1">
    <source>
        <dbReference type="EMBL" id="CAG8791843.1"/>
    </source>
</evidence>
<reference evidence="1" key="1">
    <citation type="submission" date="2021-06" db="EMBL/GenBank/DDBJ databases">
        <authorList>
            <person name="Kallberg Y."/>
            <person name="Tangrot J."/>
            <person name="Rosling A."/>
        </authorList>
    </citation>
    <scope>NUCLEOTIDE SEQUENCE</scope>
    <source>
        <strain evidence="1">MA453B</strain>
    </source>
</reference>
<protein>
    <submittedName>
        <fullName evidence="1">12483_t:CDS:1</fullName>
    </submittedName>
</protein>
<comment type="caution">
    <text evidence="1">The sequence shown here is derived from an EMBL/GenBank/DDBJ whole genome shotgun (WGS) entry which is preliminary data.</text>
</comment>
<keyword evidence="2" id="KW-1185">Reference proteome</keyword>
<dbReference type="Proteomes" id="UP000789405">
    <property type="component" value="Unassembled WGS sequence"/>
</dbReference>
<evidence type="ECO:0000313" key="2">
    <source>
        <dbReference type="Proteomes" id="UP000789405"/>
    </source>
</evidence>